<dbReference type="InterPro" id="IPR012760">
    <property type="entry name" value="RNA_pol_sigma_RpoD_C"/>
</dbReference>
<evidence type="ECO:0000313" key="10">
    <source>
        <dbReference type="EMBL" id="BCK78473.1"/>
    </source>
</evidence>
<comment type="subcellular location">
    <subcellularLocation>
        <location evidence="6">Cytoplasm</location>
    </subcellularLocation>
</comment>
<comment type="subunit">
    <text evidence="6">Interacts transiently with the RNA polymerase catalytic core.</text>
</comment>
<dbReference type="KEGG" id="vfa:MM35RIKEN_06650"/>
<keyword evidence="2 6" id="KW-0805">Transcription regulation</keyword>
<dbReference type="PROSITE" id="PS00715">
    <property type="entry name" value="SIGMA70_1"/>
    <property type="match status" value="1"/>
</dbReference>
<dbReference type="InterPro" id="IPR007627">
    <property type="entry name" value="RNA_pol_sigma70_r2"/>
</dbReference>
<keyword evidence="5 6" id="KW-0804">Transcription</keyword>
<dbReference type="InterPro" id="IPR013325">
    <property type="entry name" value="RNA_pol_sigma_r2"/>
</dbReference>
<evidence type="ECO:0000313" key="11">
    <source>
        <dbReference type="Proteomes" id="UP000681343"/>
    </source>
</evidence>
<dbReference type="SUPFAM" id="SSF88659">
    <property type="entry name" value="Sigma3 and sigma4 domains of RNA polymerase sigma factors"/>
    <property type="match status" value="2"/>
</dbReference>
<accession>A0A810Q139</accession>
<dbReference type="InterPro" id="IPR042189">
    <property type="entry name" value="RNA_pol_sigma_70_r1_1_sf"/>
</dbReference>
<dbReference type="Pfam" id="PF04539">
    <property type="entry name" value="Sigma70_r3"/>
    <property type="match status" value="1"/>
</dbReference>
<dbReference type="GO" id="GO:0006352">
    <property type="term" value="P:DNA-templated transcription initiation"/>
    <property type="evidence" value="ECO:0007669"/>
    <property type="project" value="UniProtKB-UniRule"/>
</dbReference>
<dbReference type="Gene3D" id="1.20.120.1810">
    <property type="match status" value="1"/>
</dbReference>
<dbReference type="InterPro" id="IPR014284">
    <property type="entry name" value="RNA_pol_sigma-70_dom"/>
</dbReference>
<dbReference type="Gene3D" id="1.10.220.120">
    <property type="entry name" value="Sigma-70 factor, region 1.1"/>
    <property type="match status" value="1"/>
</dbReference>
<comment type="function">
    <text evidence="6">Sigma factors are initiation factors that promote the attachment of RNA polymerase to specific initiation sites and are then released. This sigma factor is the primary sigma factor during exponential growth.</text>
</comment>
<dbReference type="InterPro" id="IPR036388">
    <property type="entry name" value="WH-like_DNA-bd_sf"/>
</dbReference>
<name>A0A810Q139_9FIRM</name>
<evidence type="ECO:0000256" key="4">
    <source>
        <dbReference type="ARBA" id="ARBA00023125"/>
    </source>
</evidence>
<dbReference type="InterPro" id="IPR009042">
    <property type="entry name" value="RNA_pol_sigma70_r1_2"/>
</dbReference>
<dbReference type="InterPro" id="IPR007127">
    <property type="entry name" value="RNA_pol_sigma_70_r1_1"/>
</dbReference>
<dbReference type="SUPFAM" id="SSF88946">
    <property type="entry name" value="Sigma2 domain of RNA polymerase sigma factors"/>
    <property type="match status" value="1"/>
</dbReference>
<dbReference type="Pfam" id="PF04542">
    <property type="entry name" value="Sigma70_r2"/>
    <property type="match status" value="1"/>
</dbReference>
<keyword evidence="3 6" id="KW-0731">Sigma factor</keyword>
<sequence>MTETKYTEKQLQEMADALLKEADQQQREIEEEVIKSNKGQLDDKTIASLPAAQLIQSNERLKELFIKGKRHGKLESSELSDVLDGMDLESEKLDMIYDSLEKLSIEITTEAFLPDVNAEIDPPLEEIAEIEEEELVDPNALVDSFNIDDPVRMYLKEIGKVSLLSAEGEIELASAISAGNKAKATLIAWEKANGQAVEPVLDAEDPVGEIEVPEEEVANLTEKDLEELRKTVKAGESAKQKLAEANLRLVVSIAKRYAGRGMLFLDLIQEGNLGLIKAVEKFDYTKGYKFSTYATWWIRQAITRAIADQARTIRIPVHMVETINKVIRVSRQLLQELGHDPTPEEISAQMNMPVDKVREILKIAQEPVSLETPIGEEEDSHLGDFIPDEGASEPSEAASFTLLKEQLVDVLSTLTPREEKVLKLRFGIEDGRTRTLEEVGKEFNVTRERIRQIEAKALRKLRHPSRSKKLKDFLN</sequence>
<keyword evidence="7" id="KW-0175">Coiled coil</keyword>
<evidence type="ECO:0000256" key="3">
    <source>
        <dbReference type="ARBA" id="ARBA00023082"/>
    </source>
</evidence>
<evidence type="ECO:0000256" key="5">
    <source>
        <dbReference type="ARBA" id="ARBA00023163"/>
    </source>
</evidence>
<dbReference type="Pfam" id="PF03979">
    <property type="entry name" value="Sigma70_r1_1"/>
    <property type="match status" value="1"/>
</dbReference>
<dbReference type="Pfam" id="PF00140">
    <property type="entry name" value="Sigma70_r1_2"/>
    <property type="match status" value="1"/>
</dbReference>
<feature type="domain" description="RNA polymerase sigma-70" evidence="9">
    <location>
        <begin position="435"/>
        <end position="461"/>
    </location>
</feature>
<dbReference type="HAMAP" id="MF_00963">
    <property type="entry name" value="Sigma70_RpoD_SigA"/>
    <property type="match status" value="1"/>
</dbReference>
<dbReference type="EMBL" id="AP023415">
    <property type="protein sequence ID" value="BCK78473.1"/>
    <property type="molecule type" value="Genomic_DNA"/>
</dbReference>
<dbReference type="FunFam" id="1.10.10.10:FF:000004">
    <property type="entry name" value="RNA polymerase sigma factor SigA"/>
    <property type="match status" value="1"/>
</dbReference>
<evidence type="ECO:0000256" key="6">
    <source>
        <dbReference type="HAMAP-Rule" id="MF_00963"/>
    </source>
</evidence>
<dbReference type="InterPro" id="IPR007624">
    <property type="entry name" value="RNA_pol_sigma70_r3"/>
</dbReference>
<evidence type="ECO:0000259" key="9">
    <source>
        <dbReference type="PROSITE" id="PS00716"/>
    </source>
</evidence>
<dbReference type="Pfam" id="PF04545">
    <property type="entry name" value="Sigma70_r4"/>
    <property type="match status" value="1"/>
</dbReference>
<evidence type="ECO:0000256" key="7">
    <source>
        <dbReference type="SAM" id="Coils"/>
    </source>
</evidence>
<dbReference type="Proteomes" id="UP000681343">
    <property type="component" value="Chromosome"/>
</dbReference>
<organism evidence="10 11">
    <name type="scientific">Vescimonas fastidiosa</name>
    <dbReference type="NCBI Taxonomy" id="2714353"/>
    <lineage>
        <taxon>Bacteria</taxon>
        <taxon>Bacillati</taxon>
        <taxon>Bacillota</taxon>
        <taxon>Clostridia</taxon>
        <taxon>Eubacteriales</taxon>
        <taxon>Oscillospiraceae</taxon>
        <taxon>Vescimonas</taxon>
    </lineage>
</organism>
<dbReference type="GO" id="GO:0003677">
    <property type="term" value="F:DNA binding"/>
    <property type="evidence" value="ECO:0007669"/>
    <property type="project" value="UniProtKB-UniRule"/>
</dbReference>
<feature type="coiled-coil region" evidence="7">
    <location>
        <begin position="8"/>
        <end position="35"/>
    </location>
</feature>
<dbReference type="FunFam" id="1.10.10.10:FF:000002">
    <property type="entry name" value="RNA polymerase sigma factor SigA"/>
    <property type="match status" value="1"/>
</dbReference>
<dbReference type="GO" id="GO:0016987">
    <property type="term" value="F:sigma factor activity"/>
    <property type="evidence" value="ECO:0007669"/>
    <property type="project" value="UniProtKB-UniRule"/>
</dbReference>
<evidence type="ECO:0000259" key="8">
    <source>
        <dbReference type="PROSITE" id="PS00715"/>
    </source>
</evidence>
<feature type="region of interest" description="Sigma-70 factor domain-2" evidence="6">
    <location>
        <begin position="242"/>
        <end position="312"/>
    </location>
</feature>
<reference evidence="10" key="1">
    <citation type="submission" date="2020-09" db="EMBL/GenBank/DDBJ databases">
        <title>New species isolated from human feces.</title>
        <authorList>
            <person name="Kitahara M."/>
            <person name="Shigeno Y."/>
            <person name="Shime M."/>
            <person name="Matsumoto Y."/>
            <person name="Nakamura S."/>
            <person name="Motooka D."/>
            <person name="Fukuoka S."/>
            <person name="Nishikawa H."/>
            <person name="Benno Y."/>
        </authorList>
    </citation>
    <scope>NUCLEOTIDE SEQUENCE</scope>
    <source>
        <strain evidence="10">MM35</strain>
    </source>
</reference>
<dbReference type="FunFam" id="1.10.601.10:FF:000001">
    <property type="entry name" value="RNA polymerase sigma factor SigA"/>
    <property type="match status" value="1"/>
</dbReference>
<dbReference type="InterPro" id="IPR007630">
    <property type="entry name" value="RNA_pol_sigma70_r4"/>
</dbReference>
<evidence type="ECO:0000256" key="2">
    <source>
        <dbReference type="ARBA" id="ARBA00023015"/>
    </source>
</evidence>
<dbReference type="AlphaFoldDB" id="A0A810Q139"/>
<dbReference type="GO" id="GO:0005737">
    <property type="term" value="C:cytoplasm"/>
    <property type="evidence" value="ECO:0007669"/>
    <property type="project" value="UniProtKB-SubCell"/>
</dbReference>
<keyword evidence="11" id="KW-1185">Reference proteome</keyword>
<dbReference type="InterPro" id="IPR013324">
    <property type="entry name" value="RNA_pol_sigma_r3/r4-like"/>
</dbReference>
<dbReference type="PANTHER" id="PTHR30603:SF60">
    <property type="entry name" value="RNA POLYMERASE SIGMA FACTOR RPOD"/>
    <property type="match status" value="1"/>
</dbReference>
<dbReference type="InterPro" id="IPR050239">
    <property type="entry name" value="Sigma-70_RNA_pol_init_factors"/>
</dbReference>
<keyword evidence="4 6" id="KW-0238">DNA-binding</keyword>
<dbReference type="InterPro" id="IPR000943">
    <property type="entry name" value="RNA_pol_sigma70"/>
</dbReference>
<dbReference type="CDD" id="cd06171">
    <property type="entry name" value="Sigma70_r4"/>
    <property type="match status" value="1"/>
</dbReference>
<feature type="domain" description="RNA polymerase sigma-70" evidence="8">
    <location>
        <begin position="266"/>
        <end position="279"/>
    </location>
</feature>
<keyword evidence="1 6" id="KW-0963">Cytoplasm</keyword>
<dbReference type="PRINTS" id="PR00046">
    <property type="entry name" value="SIGMA70FCT"/>
</dbReference>
<comment type="similarity">
    <text evidence="6">Belongs to the sigma-70 factor family. RpoD/SigA subfamily.</text>
</comment>
<dbReference type="PROSITE" id="PS00716">
    <property type="entry name" value="SIGMA70_2"/>
    <property type="match status" value="1"/>
</dbReference>
<dbReference type="InterPro" id="IPR028630">
    <property type="entry name" value="Sigma70_RpoD"/>
</dbReference>
<feature type="region of interest" description="Sigma-70 factor domain-4" evidence="6">
    <location>
        <begin position="410"/>
        <end position="463"/>
    </location>
</feature>
<dbReference type="NCBIfam" id="TIGR02393">
    <property type="entry name" value="RpoD_Cterm"/>
    <property type="match status" value="1"/>
</dbReference>
<feature type="region of interest" description="Sigma-70 factor domain-3" evidence="6">
    <location>
        <begin position="321"/>
        <end position="397"/>
    </location>
</feature>
<dbReference type="Gene3D" id="1.10.10.10">
    <property type="entry name" value="Winged helix-like DNA-binding domain superfamily/Winged helix DNA-binding domain"/>
    <property type="match status" value="2"/>
</dbReference>
<dbReference type="PANTHER" id="PTHR30603">
    <property type="entry name" value="RNA POLYMERASE SIGMA FACTOR RPO"/>
    <property type="match status" value="1"/>
</dbReference>
<proteinExistence type="inferred from homology"/>
<feature type="DNA-binding region" description="H-T-H motif" evidence="6">
    <location>
        <begin position="436"/>
        <end position="455"/>
    </location>
</feature>
<feature type="short sequence motif" description="Interaction with polymerase core subunit RpoC" evidence="6">
    <location>
        <begin position="266"/>
        <end position="269"/>
    </location>
</feature>
<protein>
    <recommendedName>
        <fullName evidence="6">RNA polymerase sigma factor SigA</fullName>
    </recommendedName>
</protein>
<dbReference type="NCBIfam" id="TIGR02937">
    <property type="entry name" value="sigma70-ECF"/>
    <property type="match status" value="1"/>
</dbReference>
<evidence type="ECO:0000256" key="1">
    <source>
        <dbReference type="ARBA" id="ARBA00022490"/>
    </source>
</evidence>
<gene>
    <name evidence="6 10" type="primary">sigA</name>
    <name evidence="10" type="ORF">MM35RIKEN_06650</name>
</gene>